<name>A0ABX6UXR2_9PAST</name>
<proteinExistence type="predicted"/>
<gene>
    <name evidence="1" type="ORF">IHV77_01760</name>
</gene>
<dbReference type="RefSeq" id="WP_194812455.1">
    <property type="nucleotide sequence ID" value="NZ_CP063056.1"/>
</dbReference>
<reference evidence="1 2" key="1">
    <citation type="submission" date="2020-10" db="EMBL/GenBank/DDBJ databases">
        <title>Genome Sequencing of Rodentibacter spp. strain DSM111151.</title>
        <authorList>
            <person name="Benga L."/>
            <person name="Lautwein T."/>
        </authorList>
    </citation>
    <scope>NUCLEOTIDE SEQUENCE [LARGE SCALE GENOMIC DNA]</scope>
    <source>
        <strain evidence="1 2">DSM 111151</strain>
    </source>
</reference>
<evidence type="ECO:0000313" key="1">
    <source>
        <dbReference type="EMBL" id="QPB42878.1"/>
    </source>
</evidence>
<sequence>MRKHIFYEQKILWQYMIKNESPIENIHYNVNDFEVFRHQYNLNKGQMGILLREVIWMPYYQMGNKYGIIKKWLLPLLEVYSDTDILCYFALNTPKTDLSQIQDPNKVIPLLIEDLIRCKFYLYVKENK</sequence>
<evidence type="ECO:0000313" key="2">
    <source>
        <dbReference type="Proteomes" id="UP000663069"/>
    </source>
</evidence>
<keyword evidence="2" id="KW-1185">Reference proteome</keyword>
<dbReference type="Proteomes" id="UP000663069">
    <property type="component" value="Chromosome"/>
</dbReference>
<dbReference type="EMBL" id="CP063056">
    <property type="protein sequence ID" value="QPB42878.1"/>
    <property type="molecule type" value="Genomic_DNA"/>
</dbReference>
<organism evidence="1 2">
    <name type="scientific">Rodentibacter haemolyticus</name>
    <dbReference type="NCBI Taxonomy" id="2778911"/>
    <lineage>
        <taxon>Bacteria</taxon>
        <taxon>Pseudomonadati</taxon>
        <taxon>Pseudomonadota</taxon>
        <taxon>Gammaproteobacteria</taxon>
        <taxon>Pasteurellales</taxon>
        <taxon>Pasteurellaceae</taxon>
        <taxon>Rodentibacter</taxon>
    </lineage>
</organism>
<protein>
    <submittedName>
        <fullName evidence="1">Uncharacterized protein</fullName>
    </submittedName>
</protein>
<accession>A0ABX6UXR2</accession>